<dbReference type="OrthoDB" id="9815245at2"/>
<evidence type="ECO:0000256" key="6">
    <source>
        <dbReference type="ARBA" id="ARBA00022833"/>
    </source>
</evidence>
<organism evidence="12 13">
    <name type="scientific">Desulfuromonas thiophila</name>
    <dbReference type="NCBI Taxonomy" id="57664"/>
    <lineage>
        <taxon>Bacteria</taxon>
        <taxon>Pseudomonadati</taxon>
        <taxon>Thermodesulfobacteriota</taxon>
        <taxon>Desulfuromonadia</taxon>
        <taxon>Desulfuromonadales</taxon>
        <taxon>Desulfuromonadaceae</taxon>
        <taxon>Desulfuromonas</taxon>
    </lineage>
</organism>
<dbReference type="EMBL" id="FNAQ01000034">
    <property type="protein sequence ID" value="SDE72454.1"/>
    <property type="molecule type" value="Genomic_DNA"/>
</dbReference>
<dbReference type="Pfam" id="PF19425">
    <property type="entry name" value="Csd3_N2"/>
    <property type="match status" value="1"/>
</dbReference>
<keyword evidence="6" id="KW-0862">Zinc</keyword>
<keyword evidence="9" id="KW-0472">Membrane</keyword>
<protein>
    <submittedName>
        <fullName evidence="12">Murein DD-endopeptidase</fullName>
    </submittedName>
</protein>
<dbReference type="GO" id="GO:0004222">
    <property type="term" value="F:metalloendopeptidase activity"/>
    <property type="evidence" value="ECO:0007669"/>
    <property type="project" value="TreeGrafter"/>
</dbReference>
<feature type="domain" description="Csd3-like second N-terminal" evidence="11">
    <location>
        <begin position="178"/>
        <end position="300"/>
    </location>
</feature>
<dbReference type="GO" id="GO:0046872">
    <property type="term" value="F:metal ion binding"/>
    <property type="evidence" value="ECO:0007669"/>
    <property type="project" value="UniProtKB-KW"/>
</dbReference>
<dbReference type="InterPro" id="IPR016047">
    <property type="entry name" value="M23ase_b-sheet_dom"/>
</dbReference>
<dbReference type="Pfam" id="PF01551">
    <property type="entry name" value="Peptidase_M23"/>
    <property type="match status" value="1"/>
</dbReference>
<dbReference type="InterPro" id="IPR050570">
    <property type="entry name" value="Cell_wall_metabolism_enzyme"/>
</dbReference>
<accession>A0A1G7F9D9</accession>
<dbReference type="RefSeq" id="WP_092080878.1">
    <property type="nucleotide sequence ID" value="NZ_FNAQ01000034.1"/>
</dbReference>
<keyword evidence="9" id="KW-0812">Transmembrane</keyword>
<evidence type="ECO:0000256" key="4">
    <source>
        <dbReference type="ARBA" id="ARBA00022723"/>
    </source>
</evidence>
<comment type="cofactor">
    <cofactor evidence="1">
        <name>Zn(2+)</name>
        <dbReference type="ChEBI" id="CHEBI:29105"/>
    </cofactor>
</comment>
<evidence type="ECO:0000256" key="5">
    <source>
        <dbReference type="ARBA" id="ARBA00022801"/>
    </source>
</evidence>
<dbReference type="STRING" id="57664.SAMN05661003_1342"/>
<dbReference type="Gene3D" id="3.10.450.350">
    <property type="match status" value="2"/>
</dbReference>
<feature type="domain" description="M23ase beta-sheet core" evidence="10">
    <location>
        <begin position="312"/>
        <end position="406"/>
    </location>
</feature>
<dbReference type="FunFam" id="2.70.70.10:FF:000002">
    <property type="entry name" value="Murein DD-endopeptidase MepM"/>
    <property type="match status" value="1"/>
</dbReference>
<dbReference type="GO" id="GO:0006508">
    <property type="term" value="P:proteolysis"/>
    <property type="evidence" value="ECO:0007669"/>
    <property type="project" value="UniProtKB-KW"/>
</dbReference>
<dbReference type="PANTHER" id="PTHR21666:SF292">
    <property type="entry name" value="MUREIN DD-ENDOPEPTIDASE MEPM"/>
    <property type="match status" value="1"/>
</dbReference>
<reference evidence="13" key="1">
    <citation type="submission" date="2016-10" db="EMBL/GenBank/DDBJ databases">
        <authorList>
            <person name="Varghese N."/>
            <person name="Submissions S."/>
        </authorList>
    </citation>
    <scope>NUCLEOTIDE SEQUENCE [LARGE SCALE GENOMIC DNA]</scope>
    <source>
        <strain evidence="13">DSM 8987</strain>
    </source>
</reference>
<dbReference type="GO" id="GO:0030313">
    <property type="term" value="C:cell envelope"/>
    <property type="evidence" value="ECO:0007669"/>
    <property type="project" value="UniProtKB-SubCell"/>
</dbReference>
<feature type="transmembrane region" description="Helical" evidence="9">
    <location>
        <begin position="21"/>
        <end position="39"/>
    </location>
</feature>
<keyword evidence="9" id="KW-1133">Transmembrane helix</keyword>
<dbReference type="CDD" id="cd12797">
    <property type="entry name" value="M23_peptidase"/>
    <property type="match status" value="1"/>
</dbReference>
<evidence type="ECO:0000256" key="7">
    <source>
        <dbReference type="ARBA" id="ARBA00023049"/>
    </source>
</evidence>
<proteinExistence type="predicted"/>
<evidence type="ECO:0000256" key="1">
    <source>
        <dbReference type="ARBA" id="ARBA00001947"/>
    </source>
</evidence>
<keyword evidence="4" id="KW-0479">Metal-binding</keyword>
<feature type="region of interest" description="Disordered" evidence="8">
    <location>
        <begin position="437"/>
        <end position="471"/>
    </location>
</feature>
<keyword evidence="13" id="KW-1185">Reference proteome</keyword>
<keyword evidence="5" id="KW-0378">Hydrolase</keyword>
<dbReference type="AlphaFoldDB" id="A0A1G7F9D9"/>
<evidence type="ECO:0000256" key="2">
    <source>
        <dbReference type="ARBA" id="ARBA00004196"/>
    </source>
</evidence>
<dbReference type="PANTHER" id="PTHR21666">
    <property type="entry name" value="PEPTIDASE-RELATED"/>
    <property type="match status" value="1"/>
</dbReference>
<evidence type="ECO:0000313" key="12">
    <source>
        <dbReference type="EMBL" id="SDE72454.1"/>
    </source>
</evidence>
<keyword evidence="7" id="KW-0482">Metalloprotease</keyword>
<keyword evidence="3" id="KW-0645">Protease</keyword>
<dbReference type="Proteomes" id="UP000243205">
    <property type="component" value="Unassembled WGS sequence"/>
</dbReference>
<sequence>MNAIWKSTQERRRKLRRKRRLQLLAVLLCCATLFGLYHFPPQFSDPSDLSTDVFPESESVVCPPVELAQDAAADPALVAVDEVSTESVLKHEIVQGDTLSSIFDALRLSRAAMCQILAADEEVLALDTLRPGNRLTFTLDPQSRELQKMELFVHPARWVLYTRADAASFDFEEVVLPGRWEQQLLEGEIQGSFYVSARRAGLTDQETAQVGDLFSDQIHFAREMQAGDRFQIIRSQQFVETEPTGQSRIEGVRIFRGKQLYSAFLFEDGNYYDHKGESLARAFRRYPTTGQYRVSSHFNPRRLHPITRRVSPHNGVDFAMPTGTPIVSIGDGVVTRVQNHPYAGKYVEIQHGSHYATRYLHLSRFQVKPGQRVKRGQRIAMSGNTGRSTGPHLHFELHIKGRPVNPLTASIPMASSVPRAKLALFNQRVEELVGLMEHPPTHIAQPSSPSRGDRPLTGQLSVSSAEAIPAS</sequence>
<evidence type="ECO:0000256" key="3">
    <source>
        <dbReference type="ARBA" id="ARBA00022670"/>
    </source>
</evidence>
<evidence type="ECO:0000259" key="10">
    <source>
        <dbReference type="Pfam" id="PF01551"/>
    </source>
</evidence>
<comment type="subcellular location">
    <subcellularLocation>
        <location evidence="2">Cell envelope</location>
    </subcellularLocation>
</comment>
<evidence type="ECO:0000259" key="11">
    <source>
        <dbReference type="Pfam" id="PF19425"/>
    </source>
</evidence>
<gene>
    <name evidence="12" type="ORF">SAMN05661003_1342</name>
</gene>
<evidence type="ECO:0000313" key="13">
    <source>
        <dbReference type="Proteomes" id="UP000243205"/>
    </source>
</evidence>
<dbReference type="InterPro" id="IPR045834">
    <property type="entry name" value="Csd3_N2"/>
</dbReference>
<dbReference type="Gene3D" id="2.70.70.10">
    <property type="entry name" value="Glucose Permease (Domain IIA)"/>
    <property type="match status" value="1"/>
</dbReference>
<evidence type="ECO:0000256" key="8">
    <source>
        <dbReference type="SAM" id="MobiDB-lite"/>
    </source>
</evidence>
<evidence type="ECO:0000256" key="9">
    <source>
        <dbReference type="SAM" id="Phobius"/>
    </source>
</evidence>
<name>A0A1G7F9D9_9BACT</name>
<dbReference type="SUPFAM" id="SSF51261">
    <property type="entry name" value="Duplicated hybrid motif"/>
    <property type="match status" value="1"/>
</dbReference>
<dbReference type="InterPro" id="IPR011055">
    <property type="entry name" value="Dup_hybrid_motif"/>
</dbReference>